<organism evidence="2 3">
    <name type="scientific">Stenotrophomonas pavanii</name>
    <dbReference type="NCBI Taxonomy" id="487698"/>
    <lineage>
        <taxon>Bacteria</taxon>
        <taxon>Pseudomonadati</taxon>
        <taxon>Pseudomonadota</taxon>
        <taxon>Gammaproteobacteria</taxon>
        <taxon>Lysobacterales</taxon>
        <taxon>Lysobacteraceae</taxon>
        <taxon>Stenotrophomonas</taxon>
    </lineage>
</organism>
<evidence type="ECO:0000313" key="2">
    <source>
        <dbReference type="EMBL" id="OWR26638.1"/>
    </source>
</evidence>
<protein>
    <submittedName>
        <fullName evidence="2">GNAT family acetyltransferase</fullName>
    </submittedName>
</protein>
<dbReference type="InterPro" id="IPR000182">
    <property type="entry name" value="GNAT_dom"/>
</dbReference>
<proteinExistence type="predicted"/>
<comment type="caution">
    <text evidence="2">The sequence shown here is derived from an EMBL/GenBank/DDBJ whole genome shotgun (WGS) entry which is preliminary data.</text>
</comment>
<dbReference type="AlphaFoldDB" id="A0A246KSY1"/>
<name>A0A246KSY1_9GAMM</name>
<reference evidence="2 3" key="1">
    <citation type="submission" date="2017-06" db="EMBL/GenBank/DDBJ databases">
        <authorList>
            <person name="Kim H.J."/>
            <person name="Triplett B.A."/>
        </authorList>
    </citation>
    <scope>NUCLEOTIDE SEQUENCE [LARGE SCALE GENOMIC DNA]</scope>
    <source>
        <strain evidence="2 3">S18795</strain>
    </source>
</reference>
<dbReference type="PROSITE" id="PS51186">
    <property type="entry name" value="GNAT"/>
    <property type="match status" value="1"/>
</dbReference>
<dbReference type="RefSeq" id="WP_017354477.1">
    <property type="nucleotide sequence ID" value="NZ_NIXP01000152.1"/>
</dbReference>
<keyword evidence="2" id="KW-0808">Transferase</keyword>
<dbReference type="InterPro" id="IPR016181">
    <property type="entry name" value="Acyl_CoA_acyltransferase"/>
</dbReference>
<gene>
    <name evidence="2" type="ORF">CEE55_21550</name>
</gene>
<evidence type="ECO:0000259" key="1">
    <source>
        <dbReference type="PROSITE" id="PS51186"/>
    </source>
</evidence>
<sequence>MATNVRVEVLVGTEIEDWLDRVAQLRIEIFSSYPYLYEGDMDYERHYLRNYATSDGGIVVLARDGRDVVGASTGLPLLSADAAFIRPFQEHGPRPEEVFYCGESVLRPEYRGAGLGHVFFDRREEQARRKGFKWSSFASVVRSETDPLRPPGYRSNEGFWTRRGYAQQSAMKVALPWRQHGATHETEQTLSLWLRSLEDVT</sequence>
<dbReference type="EMBL" id="NIXP01000152">
    <property type="protein sequence ID" value="OWR26638.1"/>
    <property type="molecule type" value="Genomic_DNA"/>
</dbReference>
<dbReference type="Pfam" id="PF00583">
    <property type="entry name" value="Acetyltransf_1"/>
    <property type="match status" value="1"/>
</dbReference>
<dbReference type="SUPFAM" id="SSF55729">
    <property type="entry name" value="Acyl-CoA N-acyltransferases (Nat)"/>
    <property type="match status" value="1"/>
</dbReference>
<dbReference type="Proteomes" id="UP000197904">
    <property type="component" value="Unassembled WGS sequence"/>
</dbReference>
<dbReference type="Gene3D" id="3.40.630.30">
    <property type="match status" value="1"/>
</dbReference>
<dbReference type="GO" id="GO:0016747">
    <property type="term" value="F:acyltransferase activity, transferring groups other than amino-acyl groups"/>
    <property type="evidence" value="ECO:0007669"/>
    <property type="project" value="InterPro"/>
</dbReference>
<evidence type="ECO:0000313" key="3">
    <source>
        <dbReference type="Proteomes" id="UP000197904"/>
    </source>
</evidence>
<feature type="domain" description="N-acetyltransferase" evidence="1">
    <location>
        <begin position="9"/>
        <end position="195"/>
    </location>
</feature>
<accession>A0A246KSY1</accession>